<dbReference type="EMBL" id="JARAKH010000022">
    <property type="protein sequence ID" value="KAK8392600.1"/>
    <property type="molecule type" value="Genomic_DNA"/>
</dbReference>
<evidence type="ECO:0000313" key="2">
    <source>
        <dbReference type="EMBL" id="KAK8392600.1"/>
    </source>
</evidence>
<keyword evidence="3" id="KW-1185">Reference proteome</keyword>
<feature type="transmembrane region" description="Helical" evidence="1">
    <location>
        <begin position="32"/>
        <end position="55"/>
    </location>
</feature>
<feature type="transmembrane region" description="Helical" evidence="1">
    <location>
        <begin position="126"/>
        <end position="146"/>
    </location>
</feature>
<feature type="transmembrane region" description="Helical" evidence="1">
    <location>
        <begin position="290"/>
        <end position="309"/>
    </location>
</feature>
<comment type="caution">
    <text evidence="2">The sequence shown here is derived from an EMBL/GenBank/DDBJ whole genome shotgun (WGS) entry which is preliminary data.</text>
</comment>
<protein>
    <recommendedName>
        <fullName evidence="4">Gustatory receptor</fullName>
    </recommendedName>
</protein>
<feature type="transmembrane region" description="Helical" evidence="1">
    <location>
        <begin position="380"/>
        <end position="402"/>
    </location>
</feature>
<reference evidence="2 3" key="1">
    <citation type="submission" date="2023-03" db="EMBL/GenBank/DDBJ databases">
        <title>High-quality genome of Scylla paramamosain provides insights in environmental adaptation.</title>
        <authorList>
            <person name="Zhang L."/>
        </authorList>
    </citation>
    <scope>NUCLEOTIDE SEQUENCE [LARGE SCALE GENOMIC DNA]</scope>
    <source>
        <strain evidence="2">LZ_2023a</strain>
        <tissue evidence="2">Muscle</tissue>
    </source>
</reference>
<accession>A0AAW0TYR2</accession>
<feature type="transmembrane region" description="Helical" evidence="1">
    <location>
        <begin position="167"/>
        <end position="189"/>
    </location>
</feature>
<organism evidence="2 3">
    <name type="scientific">Scylla paramamosain</name>
    <name type="common">Mud crab</name>
    <dbReference type="NCBI Taxonomy" id="85552"/>
    <lineage>
        <taxon>Eukaryota</taxon>
        <taxon>Metazoa</taxon>
        <taxon>Ecdysozoa</taxon>
        <taxon>Arthropoda</taxon>
        <taxon>Crustacea</taxon>
        <taxon>Multicrustacea</taxon>
        <taxon>Malacostraca</taxon>
        <taxon>Eumalacostraca</taxon>
        <taxon>Eucarida</taxon>
        <taxon>Decapoda</taxon>
        <taxon>Pleocyemata</taxon>
        <taxon>Brachyura</taxon>
        <taxon>Eubrachyura</taxon>
        <taxon>Portunoidea</taxon>
        <taxon>Portunidae</taxon>
        <taxon>Portuninae</taxon>
        <taxon>Scylla</taxon>
    </lineage>
</organism>
<proteinExistence type="predicted"/>
<evidence type="ECO:0000256" key="1">
    <source>
        <dbReference type="SAM" id="Phobius"/>
    </source>
</evidence>
<name>A0AAW0TYR2_SCYPA</name>
<feature type="transmembrane region" description="Helical" evidence="1">
    <location>
        <begin position="75"/>
        <end position="94"/>
    </location>
</feature>
<evidence type="ECO:0008006" key="4">
    <source>
        <dbReference type="Google" id="ProtNLM"/>
    </source>
</evidence>
<feature type="transmembrane region" description="Helical" evidence="1">
    <location>
        <begin position="255"/>
        <end position="278"/>
    </location>
</feature>
<evidence type="ECO:0000313" key="3">
    <source>
        <dbReference type="Proteomes" id="UP001487740"/>
    </source>
</evidence>
<dbReference type="AlphaFoldDB" id="A0AAW0TYR2"/>
<gene>
    <name evidence="2" type="ORF">O3P69_014780</name>
</gene>
<dbReference type="Proteomes" id="UP001487740">
    <property type="component" value="Unassembled WGS sequence"/>
</dbReference>
<keyword evidence="1" id="KW-1133">Transmembrane helix</keyword>
<keyword evidence="1" id="KW-0812">Transmembrane</keyword>
<sequence>MAGEVMDLTWLQVMGLCPYVVVSSEGACRVGWVPAAWCVVRLVVVVAAQLAIYLVVPETGGKGSEDSIATKMGNVMLRVGSQTAFTAASVVLLLCSPRLPRLVQELTALRRMAATLSPPPPLGHNVFTLSFVWASAVYFLYSLFNFSARFIQAVASGGWWLTSLLDVVFWVLSYASLPGVVLLLSGVLLELQAATRAVLPPLWEELLDEVRAEGTQSLPWCAAAPLKTPALALYLRRAHIMLLQTEEVLACVVQYLGRVVLLWLVCGLPFFTFSVYLLLVRLGKEGKIDYNLSLTVLILTTLMAVNMGVEHLMKEVRRRELLPGLLQGTLGSGEDPWVITRHWCAGVFRRLALHPEVAPLPVAGNVAAALERPLQVRITLLFNLGGGCITAVCSLVLSYLVIALQFSSDDGSCG</sequence>
<keyword evidence="1" id="KW-0472">Membrane</keyword>